<name>B7VR34_VIBA3</name>
<sequence length="62" mass="6267">MLPTVELLGGVTGTGAVVLLGGATVLGDEAVLSPPPPPPQAERNTKPTPLKISLIVFINPPD</sequence>
<proteinExistence type="predicted"/>
<dbReference type="HOGENOM" id="CLU_2903158_0_0_6"/>
<evidence type="ECO:0000313" key="2">
    <source>
        <dbReference type="Proteomes" id="UP000009100"/>
    </source>
</evidence>
<protein>
    <submittedName>
        <fullName evidence="1">Uncharacterized protein</fullName>
    </submittedName>
</protein>
<gene>
    <name evidence="1" type="ordered locus">VS_II0419</name>
</gene>
<organism evidence="1 2">
    <name type="scientific">Vibrio atlanticus (strain LGP32)</name>
    <name type="common">Vibrio splendidus (strain Mel32)</name>
    <dbReference type="NCBI Taxonomy" id="575788"/>
    <lineage>
        <taxon>Bacteria</taxon>
        <taxon>Pseudomonadati</taxon>
        <taxon>Pseudomonadota</taxon>
        <taxon>Gammaproteobacteria</taxon>
        <taxon>Vibrionales</taxon>
        <taxon>Vibrionaceae</taxon>
        <taxon>Vibrio</taxon>
    </lineage>
</organism>
<accession>B7VR34</accession>
<dbReference type="KEGG" id="vsp:VS_II0419"/>
<dbReference type="EMBL" id="FM954973">
    <property type="protein sequence ID" value="CAV25905.1"/>
    <property type="molecule type" value="Genomic_DNA"/>
</dbReference>
<dbReference type="Proteomes" id="UP000009100">
    <property type="component" value="Chromosome 2"/>
</dbReference>
<evidence type="ECO:0000313" key="1">
    <source>
        <dbReference type="EMBL" id="CAV25905.1"/>
    </source>
</evidence>
<dbReference type="AlphaFoldDB" id="B7VR34"/>
<reference evidence="1 2" key="1">
    <citation type="submission" date="2009-02" db="EMBL/GenBank/DDBJ databases">
        <title>Vibrio splendidus str. LGP32 complete genome.</title>
        <authorList>
            <person name="Mazel D."/>
            <person name="Le Roux F."/>
        </authorList>
    </citation>
    <scope>NUCLEOTIDE SEQUENCE [LARGE SCALE GENOMIC DNA]</scope>
    <source>
        <strain evidence="1 2">LGP32</strain>
    </source>
</reference>